<sequence>ERLQQLEDTVRELKGQINALEEEKAPRVVEATYSTPPTQPAEPAPPKPQDSKGESTFEVYGFAMLDAGYQFKQNDPNWFDVVRPTKLPSFP</sequence>
<protein>
    <submittedName>
        <fullName evidence="2">Uncharacterized protein</fullName>
    </submittedName>
</protein>
<name>A0AAW5N440_9ESCH</name>
<evidence type="ECO:0000313" key="3">
    <source>
        <dbReference type="Proteomes" id="UP001206878"/>
    </source>
</evidence>
<evidence type="ECO:0000256" key="1">
    <source>
        <dbReference type="SAM" id="MobiDB-lite"/>
    </source>
</evidence>
<accession>A0AAW5N440</accession>
<feature type="compositionally biased region" description="Pro residues" evidence="1">
    <location>
        <begin position="37"/>
        <end position="48"/>
    </location>
</feature>
<feature type="non-terminal residue" evidence="2">
    <location>
        <position position="1"/>
    </location>
</feature>
<proteinExistence type="predicted"/>
<feature type="non-terminal residue" evidence="2">
    <location>
        <position position="91"/>
    </location>
</feature>
<dbReference type="EMBL" id="JANPXH010000628">
    <property type="protein sequence ID" value="MCR6678952.1"/>
    <property type="molecule type" value="Genomic_DNA"/>
</dbReference>
<evidence type="ECO:0000313" key="2">
    <source>
        <dbReference type="EMBL" id="MCR6678952.1"/>
    </source>
</evidence>
<dbReference type="Proteomes" id="UP001206878">
    <property type="component" value="Unassembled WGS sequence"/>
</dbReference>
<reference evidence="2" key="1">
    <citation type="submission" date="2022-07" db="EMBL/GenBank/DDBJ databases">
        <title>Diversity of ethanolamine utilization by human commensal Escherichia coli.</title>
        <authorList>
            <person name="Jubelin G."/>
        </authorList>
    </citation>
    <scope>NUCLEOTIDE SEQUENCE</scope>
    <source>
        <strain evidence="2">S1</strain>
    </source>
</reference>
<organism evidence="2 3">
    <name type="scientific">Escherichia marmotae</name>
    <dbReference type="NCBI Taxonomy" id="1499973"/>
    <lineage>
        <taxon>Bacteria</taxon>
        <taxon>Pseudomonadati</taxon>
        <taxon>Pseudomonadota</taxon>
        <taxon>Gammaproteobacteria</taxon>
        <taxon>Enterobacterales</taxon>
        <taxon>Enterobacteriaceae</taxon>
        <taxon>Escherichia</taxon>
    </lineage>
</organism>
<gene>
    <name evidence="2" type="ORF">NVV43_25985</name>
</gene>
<comment type="caution">
    <text evidence="2">The sequence shown here is derived from an EMBL/GenBank/DDBJ whole genome shotgun (WGS) entry which is preliminary data.</text>
</comment>
<dbReference type="AlphaFoldDB" id="A0AAW5N440"/>
<feature type="region of interest" description="Disordered" evidence="1">
    <location>
        <begin position="22"/>
        <end position="55"/>
    </location>
</feature>